<gene>
    <name evidence="3" type="ORF">IFM89_013154</name>
</gene>
<organism evidence="3 4">
    <name type="scientific">Coptis chinensis</name>
    <dbReference type="NCBI Taxonomy" id="261450"/>
    <lineage>
        <taxon>Eukaryota</taxon>
        <taxon>Viridiplantae</taxon>
        <taxon>Streptophyta</taxon>
        <taxon>Embryophyta</taxon>
        <taxon>Tracheophyta</taxon>
        <taxon>Spermatophyta</taxon>
        <taxon>Magnoliopsida</taxon>
        <taxon>Ranunculales</taxon>
        <taxon>Ranunculaceae</taxon>
        <taxon>Coptidoideae</taxon>
        <taxon>Coptis</taxon>
    </lineage>
</organism>
<evidence type="ECO:0000313" key="3">
    <source>
        <dbReference type="EMBL" id="KAF9620533.1"/>
    </source>
</evidence>
<sequence length="166" mass="18678">MLLCSSLISGLCKLGNIWHAVKIIEDMETTRLRLDSTLLCNFSLNFHAKEWTWVALSHSIYGAVLLAMYDLILDIDRYTSKNVNKLFDGNKFDLTTNKIVSYETAKAHGMPLFQYSSVDPRFNQVFSSPMFHAASLMMNEIFIGKYKGFENMKEVTDIGGGIGTGS</sequence>
<keyword evidence="1" id="KW-1133">Transmembrane helix</keyword>
<keyword evidence="1" id="KW-0812">Transmembrane</keyword>
<evidence type="ECO:0000313" key="4">
    <source>
        <dbReference type="Proteomes" id="UP000631114"/>
    </source>
</evidence>
<keyword evidence="4" id="KW-1185">Reference proteome</keyword>
<dbReference type="Gene3D" id="3.40.50.150">
    <property type="entry name" value="Vaccinia Virus protein VP39"/>
    <property type="match status" value="1"/>
</dbReference>
<dbReference type="OrthoDB" id="1606438at2759"/>
<dbReference type="Pfam" id="PF00891">
    <property type="entry name" value="Methyltransf_2"/>
    <property type="match status" value="1"/>
</dbReference>
<name>A0A835IRW9_9MAGN</name>
<evidence type="ECO:0000256" key="1">
    <source>
        <dbReference type="SAM" id="Phobius"/>
    </source>
</evidence>
<accession>A0A835IRW9</accession>
<dbReference type="AlphaFoldDB" id="A0A835IRW9"/>
<reference evidence="3 4" key="1">
    <citation type="submission" date="2020-10" db="EMBL/GenBank/DDBJ databases">
        <title>The Coptis chinensis genome and diversification of protoberbering-type alkaloids.</title>
        <authorList>
            <person name="Wang B."/>
            <person name="Shu S."/>
            <person name="Song C."/>
            <person name="Liu Y."/>
        </authorList>
    </citation>
    <scope>NUCLEOTIDE SEQUENCE [LARGE SCALE GENOMIC DNA]</scope>
    <source>
        <strain evidence="3">HL-2020</strain>
        <tissue evidence="3">Leaf</tissue>
    </source>
</reference>
<dbReference type="GO" id="GO:0008171">
    <property type="term" value="F:O-methyltransferase activity"/>
    <property type="evidence" value="ECO:0007669"/>
    <property type="project" value="InterPro"/>
</dbReference>
<evidence type="ECO:0000259" key="2">
    <source>
        <dbReference type="Pfam" id="PF00891"/>
    </source>
</evidence>
<keyword evidence="1" id="KW-0472">Membrane</keyword>
<comment type="caution">
    <text evidence="3">The sequence shown here is derived from an EMBL/GenBank/DDBJ whole genome shotgun (WGS) entry which is preliminary data.</text>
</comment>
<dbReference type="Proteomes" id="UP000631114">
    <property type="component" value="Unassembled WGS sequence"/>
</dbReference>
<dbReference type="InterPro" id="IPR029063">
    <property type="entry name" value="SAM-dependent_MTases_sf"/>
</dbReference>
<dbReference type="SUPFAM" id="SSF53335">
    <property type="entry name" value="S-adenosyl-L-methionine-dependent methyltransferases"/>
    <property type="match status" value="1"/>
</dbReference>
<feature type="domain" description="O-methyltransferase C-terminal" evidence="2">
    <location>
        <begin position="105"/>
        <end position="163"/>
    </location>
</feature>
<proteinExistence type="predicted"/>
<protein>
    <recommendedName>
        <fullName evidence="2">O-methyltransferase C-terminal domain-containing protein</fullName>
    </recommendedName>
</protein>
<dbReference type="InterPro" id="IPR001077">
    <property type="entry name" value="COMT_C"/>
</dbReference>
<feature type="transmembrane region" description="Helical" evidence="1">
    <location>
        <begin position="51"/>
        <end position="72"/>
    </location>
</feature>
<dbReference type="EMBL" id="JADFTS010000002">
    <property type="protein sequence ID" value="KAF9620533.1"/>
    <property type="molecule type" value="Genomic_DNA"/>
</dbReference>